<comment type="caution">
    <text evidence="2">The sequence shown here is derived from an EMBL/GenBank/DDBJ whole genome shotgun (WGS) entry which is preliminary data.</text>
</comment>
<evidence type="ECO:0000313" key="3">
    <source>
        <dbReference type="Proteomes" id="UP000193136"/>
    </source>
</evidence>
<dbReference type="SUPFAM" id="SSF54862">
    <property type="entry name" value="4Fe-4S ferredoxins"/>
    <property type="match status" value="1"/>
</dbReference>
<accession>A0A1X0YE58</accession>
<gene>
    <name evidence="2" type="ORF">B5V00_00475</name>
</gene>
<evidence type="ECO:0000259" key="1">
    <source>
        <dbReference type="PROSITE" id="PS51379"/>
    </source>
</evidence>
<dbReference type="PANTHER" id="PTHR42895">
    <property type="entry name" value="IRON-SULFUR CLUSTER-BINDING PROTEIN-RELATED"/>
    <property type="match status" value="1"/>
</dbReference>
<dbReference type="InterPro" id="IPR052911">
    <property type="entry name" value="Corrinoid_activation_enz"/>
</dbReference>
<dbReference type="PANTHER" id="PTHR42895:SF1">
    <property type="entry name" value="IRON-SULFUR CLUSTER PROTEIN"/>
    <property type="match status" value="1"/>
</dbReference>
<evidence type="ECO:0000313" key="2">
    <source>
        <dbReference type="EMBL" id="ORJ63373.1"/>
    </source>
</evidence>
<reference evidence="2 3" key="1">
    <citation type="submission" date="2017-03" db="EMBL/GenBank/DDBJ databases">
        <title>Genome sequence of Geothermobacter sp. EPR-M, Deep-Sea Iron Reducer.</title>
        <authorList>
            <person name="Tully B."/>
            <person name="Savalia P."/>
            <person name="Abuyen K."/>
            <person name="Baughan C."/>
            <person name="Romero E."/>
            <person name="Ronkowski C."/>
            <person name="Torres B."/>
            <person name="Tremblay J."/>
            <person name="Trujillo A."/>
            <person name="Tyler M."/>
            <person name="Perez-Rodriguez I."/>
            <person name="Amend J."/>
        </authorList>
    </citation>
    <scope>NUCLEOTIDE SEQUENCE [LARGE SCALE GENOMIC DNA]</scope>
    <source>
        <strain evidence="2 3">EPR-M</strain>
    </source>
</reference>
<proteinExistence type="predicted"/>
<dbReference type="RefSeq" id="WP_085008395.1">
    <property type="nucleotide sequence ID" value="NZ_NAAD01000001.1"/>
</dbReference>
<sequence length="235" mass="24794">MIREVVKIDEEKCNGCGECVPACAEGAIQIIDGKAKLLADNLCDGLGACLGECPMDAISIEQREADEFDEEAVEAHLGKTAPVAHAPTGGCPSAAVKSFASSAEPATTEAPSRPSQLRQWPVELQLVPPTAPFLQGADVLLAADCVPFAYADFHKDFLAGKALLVACPKLDDTVPYLDKLTTMLQQSHLRSLTVIHMEVPCCGGLVALARQAIAASGVEVPFETIKIGIQGDRLD</sequence>
<dbReference type="Gene3D" id="3.30.70.20">
    <property type="match status" value="1"/>
</dbReference>
<dbReference type="PROSITE" id="PS51379">
    <property type="entry name" value="4FE4S_FER_2"/>
    <property type="match status" value="2"/>
</dbReference>
<feature type="domain" description="4Fe-4S ferredoxin-type" evidence="1">
    <location>
        <begin position="34"/>
        <end position="63"/>
    </location>
</feature>
<keyword evidence="3" id="KW-1185">Reference proteome</keyword>
<protein>
    <submittedName>
        <fullName evidence="2">4Fe-4S ferredoxin</fullName>
    </submittedName>
</protein>
<dbReference type="InterPro" id="IPR017896">
    <property type="entry name" value="4Fe4S_Fe-S-bd"/>
</dbReference>
<dbReference type="Proteomes" id="UP000193136">
    <property type="component" value="Unassembled WGS sequence"/>
</dbReference>
<dbReference type="OrthoDB" id="9795268at2"/>
<name>A0A1X0YE58_9BACT</name>
<organism evidence="2 3">
    <name type="scientific">Geothermobacter hydrogeniphilus</name>
    <dbReference type="NCBI Taxonomy" id="1969733"/>
    <lineage>
        <taxon>Bacteria</taxon>
        <taxon>Pseudomonadati</taxon>
        <taxon>Thermodesulfobacteriota</taxon>
        <taxon>Desulfuromonadia</taxon>
        <taxon>Desulfuromonadales</taxon>
        <taxon>Geothermobacteraceae</taxon>
        <taxon>Geothermobacter</taxon>
    </lineage>
</organism>
<dbReference type="EMBL" id="NAAD01000001">
    <property type="protein sequence ID" value="ORJ63373.1"/>
    <property type="molecule type" value="Genomic_DNA"/>
</dbReference>
<dbReference type="STRING" id="1969733.B5V00_00475"/>
<feature type="domain" description="4Fe-4S ferredoxin-type" evidence="1">
    <location>
        <begin position="4"/>
        <end position="33"/>
    </location>
</feature>
<dbReference type="Pfam" id="PF12837">
    <property type="entry name" value="Fer4_6"/>
    <property type="match status" value="1"/>
</dbReference>
<dbReference type="AlphaFoldDB" id="A0A1X0YE58"/>